<evidence type="ECO:0000313" key="2">
    <source>
        <dbReference type="EMBL" id="KAL2653240.1"/>
    </source>
</evidence>
<protein>
    <submittedName>
        <fullName evidence="2">Uncharacterized protein</fullName>
    </submittedName>
</protein>
<comment type="caution">
    <text evidence="2">The sequence shown here is derived from an EMBL/GenBank/DDBJ whole genome shotgun (WGS) entry which is preliminary data.</text>
</comment>
<organism evidence="2 3">
    <name type="scientific">Riccia fluitans</name>
    <dbReference type="NCBI Taxonomy" id="41844"/>
    <lineage>
        <taxon>Eukaryota</taxon>
        <taxon>Viridiplantae</taxon>
        <taxon>Streptophyta</taxon>
        <taxon>Embryophyta</taxon>
        <taxon>Marchantiophyta</taxon>
        <taxon>Marchantiopsida</taxon>
        <taxon>Marchantiidae</taxon>
        <taxon>Marchantiales</taxon>
        <taxon>Ricciaceae</taxon>
        <taxon>Riccia</taxon>
    </lineage>
</organism>
<keyword evidence="3" id="KW-1185">Reference proteome</keyword>
<sequence>MPCQRTMRRKQKLLPGGESDNEDDGSRSRRMPGKGRRRMPGPKLRVDCGVYFGRVGSGTGLMRRSWYTMRVSRAAESLPERSEVRGVEYVLTSRGRTSPVLHFLGTCSTVESQDFADGWPRWCTDKRSR</sequence>
<evidence type="ECO:0000313" key="3">
    <source>
        <dbReference type="Proteomes" id="UP001605036"/>
    </source>
</evidence>
<accession>A0ABD1ZQQ6</accession>
<gene>
    <name evidence="2" type="ORF">R1flu_021368</name>
</gene>
<feature type="region of interest" description="Disordered" evidence="1">
    <location>
        <begin position="1"/>
        <end position="42"/>
    </location>
</feature>
<dbReference type="EMBL" id="JBHFFA010000001">
    <property type="protein sequence ID" value="KAL2653240.1"/>
    <property type="molecule type" value="Genomic_DNA"/>
</dbReference>
<dbReference type="AlphaFoldDB" id="A0ABD1ZQQ6"/>
<dbReference type="Proteomes" id="UP001605036">
    <property type="component" value="Unassembled WGS sequence"/>
</dbReference>
<feature type="compositionally biased region" description="Basic residues" evidence="1">
    <location>
        <begin position="1"/>
        <end position="12"/>
    </location>
</feature>
<name>A0ABD1ZQQ6_9MARC</name>
<reference evidence="2 3" key="1">
    <citation type="submission" date="2024-09" db="EMBL/GenBank/DDBJ databases">
        <title>Chromosome-scale assembly of Riccia fluitans.</title>
        <authorList>
            <person name="Paukszto L."/>
            <person name="Sawicki J."/>
            <person name="Karawczyk K."/>
            <person name="Piernik-Szablinska J."/>
            <person name="Szczecinska M."/>
            <person name="Mazdziarz M."/>
        </authorList>
    </citation>
    <scope>NUCLEOTIDE SEQUENCE [LARGE SCALE GENOMIC DNA]</scope>
    <source>
        <strain evidence="2">Rf_01</strain>
        <tissue evidence="2">Aerial parts of the thallus</tissue>
    </source>
</reference>
<feature type="compositionally biased region" description="Basic residues" evidence="1">
    <location>
        <begin position="28"/>
        <end position="40"/>
    </location>
</feature>
<proteinExistence type="predicted"/>
<evidence type="ECO:0000256" key="1">
    <source>
        <dbReference type="SAM" id="MobiDB-lite"/>
    </source>
</evidence>